<evidence type="ECO:0000313" key="2">
    <source>
        <dbReference type="Proteomes" id="UP000182788"/>
    </source>
</evidence>
<organism evidence="1 2">
    <name type="scientific">Bacillus paramycoides</name>
    <dbReference type="NCBI Taxonomy" id="2026194"/>
    <lineage>
        <taxon>Bacteria</taxon>
        <taxon>Bacillati</taxon>
        <taxon>Bacillota</taxon>
        <taxon>Bacilli</taxon>
        <taxon>Bacillales</taxon>
        <taxon>Bacillaceae</taxon>
        <taxon>Bacillus</taxon>
        <taxon>Bacillus cereus group</taxon>
    </lineage>
</organism>
<reference evidence="1 2" key="1">
    <citation type="submission" date="2016-06" db="EMBL/GenBank/DDBJ databases">
        <title>First insights into the genetic diversity and population structure of in the Bacillus cereus group bacteria from diverse marine environments.</title>
        <authorList>
            <person name="Liu Y."/>
            <person name="Lai Q."/>
            <person name="Shao Z."/>
        </authorList>
    </citation>
    <scope>NUCLEOTIDE SEQUENCE [LARGE SCALE GENOMIC DNA]</scope>
    <source>
        <strain evidence="1 2">NH24A2</strain>
    </source>
</reference>
<proteinExistence type="predicted"/>
<gene>
    <name evidence="1" type="ORF">BAU28_17545</name>
</gene>
<dbReference type="AlphaFoldDB" id="A0A1J9VFF9"/>
<protein>
    <submittedName>
        <fullName evidence="1">Uncharacterized protein</fullName>
    </submittedName>
</protein>
<dbReference type="EMBL" id="MAOI01000107">
    <property type="protein sequence ID" value="OJD74965.1"/>
    <property type="molecule type" value="Genomic_DNA"/>
</dbReference>
<dbReference type="GeneID" id="87594194"/>
<dbReference type="RefSeq" id="WP_071720120.1">
    <property type="nucleotide sequence ID" value="NZ_CBCSHB010000010.1"/>
</dbReference>
<comment type="caution">
    <text evidence="1">The sequence shown here is derived from an EMBL/GenBank/DDBJ whole genome shotgun (WGS) entry which is preliminary data.</text>
</comment>
<accession>A0A1J9VFF9</accession>
<sequence>MELERYSYNPYKKKYKGHWHYRCRHCDKVIYVPKEPEGGGYYIWIYCDEYSPTGSMFCSKECIEEVDQEYKKRRGWT</sequence>
<name>A0A1J9VFF9_9BACI</name>
<evidence type="ECO:0000313" key="1">
    <source>
        <dbReference type="EMBL" id="OJD74965.1"/>
    </source>
</evidence>
<dbReference type="Proteomes" id="UP000182788">
    <property type="component" value="Unassembled WGS sequence"/>
</dbReference>